<keyword evidence="2" id="KW-1185">Reference proteome</keyword>
<dbReference type="InParanoid" id="A0A7J7CDT5"/>
<protein>
    <submittedName>
        <fullName evidence="1">Uncharacterized protein</fullName>
    </submittedName>
</protein>
<reference evidence="1 2" key="1">
    <citation type="journal article" date="2020" name="Nat. Commun.">
        <title>Genome of Tripterygium wilfordii and identification of cytochrome P450 involved in triptolide biosynthesis.</title>
        <authorList>
            <person name="Tu L."/>
            <person name="Su P."/>
            <person name="Zhang Z."/>
            <person name="Gao L."/>
            <person name="Wang J."/>
            <person name="Hu T."/>
            <person name="Zhou J."/>
            <person name="Zhang Y."/>
            <person name="Zhao Y."/>
            <person name="Liu Y."/>
            <person name="Song Y."/>
            <person name="Tong Y."/>
            <person name="Lu Y."/>
            <person name="Yang J."/>
            <person name="Xu C."/>
            <person name="Jia M."/>
            <person name="Peters R.J."/>
            <person name="Huang L."/>
            <person name="Gao W."/>
        </authorList>
    </citation>
    <scope>NUCLEOTIDE SEQUENCE [LARGE SCALE GENOMIC DNA]</scope>
    <source>
        <strain evidence="2">cv. XIE 37</strain>
        <tissue evidence="1">Leaf</tissue>
    </source>
</reference>
<evidence type="ECO:0000313" key="1">
    <source>
        <dbReference type="EMBL" id="KAF5732331.1"/>
    </source>
</evidence>
<organism evidence="1 2">
    <name type="scientific">Tripterygium wilfordii</name>
    <name type="common">Thunder God vine</name>
    <dbReference type="NCBI Taxonomy" id="458696"/>
    <lineage>
        <taxon>Eukaryota</taxon>
        <taxon>Viridiplantae</taxon>
        <taxon>Streptophyta</taxon>
        <taxon>Embryophyta</taxon>
        <taxon>Tracheophyta</taxon>
        <taxon>Spermatophyta</taxon>
        <taxon>Magnoliopsida</taxon>
        <taxon>eudicotyledons</taxon>
        <taxon>Gunneridae</taxon>
        <taxon>Pentapetalae</taxon>
        <taxon>rosids</taxon>
        <taxon>fabids</taxon>
        <taxon>Celastrales</taxon>
        <taxon>Celastraceae</taxon>
        <taxon>Tripterygium</taxon>
    </lineage>
</organism>
<dbReference type="Proteomes" id="UP000593562">
    <property type="component" value="Unassembled WGS sequence"/>
</dbReference>
<dbReference type="AlphaFoldDB" id="A0A7J7CDT5"/>
<gene>
    <name evidence="1" type="ORF">HS088_TW18G01025</name>
</gene>
<accession>A0A7J7CDT5</accession>
<comment type="caution">
    <text evidence="1">The sequence shown here is derived from an EMBL/GenBank/DDBJ whole genome shotgun (WGS) entry which is preliminary data.</text>
</comment>
<sequence length="167" mass="18621">MPPSPFMFSGKKAQCDLKEDFIHIYIYIVIFERINAIYKWAATGRTLLVQTFSAEYVDLYKFLAQPKKVRSFLGRRFHPKAGSPTIIRTLLPLRENLAVVAGSPNSFRKDPTIGPCSCLVVAWKQAVVPLCVFHSLILSGRIRPSGPVAALWSPGSRPRFLSVSSIA</sequence>
<proteinExistence type="predicted"/>
<dbReference type="EMBL" id="JAAARO010000018">
    <property type="protein sequence ID" value="KAF5732331.1"/>
    <property type="molecule type" value="Genomic_DNA"/>
</dbReference>
<name>A0A7J7CDT5_TRIWF</name>
<evidence type="ECO:0000313" key="2">
    <source>
        <dbReference type="Proteomes" id="UP000593562"/>
    </source>
</evidence>